<comment type="caution">
    <text evidence="6">The sequence shown here is derived from an EMBL/GenBank/DDBJ whole genome shotgun (WGS) entry which is preliminary data.</text>
</comment>
<dbReference type="PROSITE" id="PS50088">
    <property type="entry name" value="ANK_REPEAT"/>
    <property type="match status" value="8"/>
</dbReference>
<feature type="region of interest" description="Disordered" evidence="4">
    <location>
        <begin position="921"/>
        <end position="944"/>
    </location>
</feature>
<protein>
    <submittedName>
        <fullName evidence="6">Ankyrin repeat and death domain-containing protein</fullName>
    </submittedName>
</protein>
<accession>A0AAV8AHN7</accession>
<proteinExistence type="predicted"/>
<evidence type="ECO:0000256" key="2">
    <source>
        <dbReference type="ARBA" id="ARBA00023043"/>
    </source>
</evidence>
<feature type="repeat" description="ANK" evidence="3">
    <location>
        <begin position="1035"/>
        <end position="1068"/>
    </location>
</feature>
<evidence type="ECO:0000313" key="6">
    <source>
        <dbReference type="EMBL" id="KAJ3451923.1"/>
    </source>
</evidence>
<dbReference type="Pfam" id="PF12796">
    <property type="entry name" value="Ank_2"/>
    <property type="match status" value="3"/>
</dbReference>
<dbReference type="SMART" id="SM00233">
    <property type="entry name" value="PH"/>
    <property type="match status" value="1"/>
</dbReference>
<name>A0AAV8AHN7_9EUKA</name>
<evidence type="ECO:0000256" key="1">
    <source>
        <dbReference type="ARBA" id="ARBA00022737"/>
    </source>
</evidence>
<dbReference type="SUPFAM" id="SSF50729">
    <property type="entry name" value="PH domain-like"/>
    <property type="match status" value="1"/>
</dbReference>
<evidence type="ECO:0000256" key="3">
    <source>
        <dbReference type="PROSITE-ProRule" id="PRU00023"/>
    </source>
</evidence>
<dbReference type="Pfam" id="PF13637">
    <property type="entry name" value="Ank_4"/>
    <property type="match status" value="1"/>
</dbReference>
<dbReference type="SUPFAM" id="SSF48403">
    <property type="entry name" value="Ankyrin repeat"/>
    <property type="match status" value="3"/>
</dbReference>
<dbReference type="PROSITE" id="PS50003">
    <property type="entry name" value="PH_DOMAIN"/>
    <property type="match status" value="1"/>
</dbReference>
<sequence length="1336" mass="156525">MNKLLNLKGHKKIKKNKEETNQVNPEVKKKKLITYCQICSTRAIQYYCLIDNIYYCENCRGKVHTPIEEQKHQKDIRIVNLAVPMRNKEKKTRKFTTKIKSKNKPKIKVNNKTSSKNKTTHKKNSMDKNYVKLMDNNKKIIKNYDFPSKYKFKRETPNFQEFNRNIMDYIVEFNTKYLKNEGFFMETQGQLDKIQKNMGILKIIKLEMEDNGSAFKKHLTRIKKNVENEIKEFFDFTLPWIIQTFKFGKQKYTINDLEKIETLVLKKKGKINNHNQNKTLTLIKDLISLKFFFESHDKGILDLTKQDLGVYWFSTSNEYEMATGKQTQNQSYDGAEFACKPIKTGELFIKTGVVSRKFQCHIILTQSFLHLMKVEKNKKKVVDEKIKKRRLYHSIPLSMLNITSATTITNPSKKQEREQFIFRIIEQSNQIDVYPNSQLEQENWVRMIRLMKSRLQIKKILKVHSVPPNYPWSYSLVFHGLTIEPGFYHFDIKCYNSMWNIKKNVKDFLNFREELSNEFITIIFPKFKKKLVKKDIKANSKKGKKNNKKERKKKGNNNKKKNKNNKNKNNRSKRTDSFKDDSFQKLNLSPFIDCFLNEIFLNLQVSQSKKVRTFLGIDNTFNAILMQDFKFLKMIFELDKKAAMDFTEEGDNILHYAINLNCSQEIIKLILDHYPFFFRTPNKKQKTPILLAIDKDQLNTLNTFYECIKEKIHYNHLLFGGHTPLLYSAKLSKLDALKFFVEKYANINAQATDNKNTALHFAVINNNFEMVSYLLEQNANGEFRNSDHLIPLHIAIQNQNINLIKLFLNPKINLNIQNKDGKGCLHLAMETDNFQIISLLLTAKDVDINLLDNNNRTPLFYAIESNDGKIFLLLIKRGAKINIFDNFGFNIIHYIIKKNNKKLICFFNTLFNPESMTIEKNKNSQRMRKDKDNDKDSDEDVGNKKDKWVYNKNDKYKVHENDNKCKNNHGSCSYELKREMVIKGYQNLIKRHGIEINKPDKEGLYPLHTAAINGSVQAIQFVLSINCNINQVDSNGNTAIHLAIKNGKVNVVNFLLLNDKIDINILNNKNKFALYFITKIKDQVNASEILLLVLKKKNSLINCQNGIRQKTCLHQAMHKKKYKLARLLIEMGANLNIKDNSDQTALHYCINNKNFLLTKFLVKNGAKPYLLNREEKSLLDYLNHGQKKKIKEIWDSYLKKKKNSKSNKIIPTIVNKEKNKVGNNKKMSDIHDSMHEPCMLIVFYHPNDFNLKRNFRKSGVTVNNFNNVQQLFDTLKMKYNINSFGKFVCIIQNNQLNSVTKIDLLTDKDLVLALSDGIHLLSKNICENAFSFNEFI</sequence>
<feature type="compositionally biased region" description="Basic and acidic residues" evidence="4">
    <location>
        <begin position="921"/>
        <end position="934"/>
    </location>
</feature>
<dbReference type="PANTHER" id="PTHR24198:SF165">
    <property type="entry name" value="ANKYRIN REPEAT-CONTAINING PROTEIN-RELATED"/>
    <property type="match status" value="1"/>
</dbReference>
<dbReference type="InterPro" id="IPR036770">
    <property type="entry name" value="Ankyrin_rpt-contain_sf"/>
</dbReference>
<dbReference type="PROSITE" id="PS50297">
    <property type="entry name" value="ANK_REP_REGION"/>
    <property type="match status" value="5"/>
</dbReference>
<dbReference type="SMART" id="SM00248">
    <property type="entry name" value="ANK"/>
    <property type="match status" value="12"/>
</dbReference>
<dbReference type="PRINTS" id="PR01415">
    <property type="entry name" value="ANKYRIN"/>
</dbReference>
<feature type="repeat" description="ANK" evidence="3">
    <location>
        <begin position="754"/>
        <end position="786"/>
    </location>
</feature>
<dbReference type="PANTHER" id="PTHR24198">
    <property type="entry name" value="ANKYRIN REPEAT AND PROTEIN KINASE DOMAIN-CONTAINING PROTEIN"/>
    <property type="match status" value="1"/>
</dbReference>
<dbReference type="EMBL" id="JANTQA010000008">
    <property type="protein sequence ID" value="KAJ3451923.1"/>
    <property type="molecule type" value="Genomic_DNA"/>
</dbReference>
<evidence type="ECO:0000256" key="4">
    <source>
        <dbReference type="SAM" id="MobiDB-lite"/>
    </source>
</evidence>
<organism evidence="6 7">
    <name type="scientific">Anaeramoeba flamelloides</name>
    <dbReference type="NCBI Taxonomy" id="1746091"/>
    <lineage>
        <taxon>Eukaryota</taxon>
        <taxon>Metamonada</taxon>
        <taxon>Anaeramoebidae</taxon>
        <taxon>Anaeramoeba</taxon>
    </lineage>
</organism>
<dbReference type="Gene3D" id="1.25.40.20">
    <property type="entry name" value="Ankyrin repeat-containing domain"/>
    <property type="match status" value="2"/>
</dbReference>
<keyword evidence="2 3" id="KW-0040">ANK repeat</keyword>
<feature type="repeat" description="ANK" evidence="3">
    <location>
        <begin position="720"/>
        <end position="752"/>
    </location>
</feature>
<feature type="region of interest" description="Disordered" evidence="4">
    <location>
        <begin position="535"/>
        <end position="577"/>
    </location>
</feature>
<keyword evidence="1" id="KW-0677">Repeat</keyword>
<feature type="domain" description="PH" evidence="5">
    <location>
        <begin position="340"/>
        <end position="453"/>
    </location>
</feature>
<feature type="compositionally biased region" description="Basic residues" evidence="4">
    <location>
        <begin position="539"/>
        <end position="572"/>
    </location>
</feature>
<dbReference type="CDD" id="cd19757">
    <property type="entry name" value="Bbox1"/>
    <property type="match status" value="1"/>
</dbReference>
<feature type="repeat" description="ANK" evidence="3">
    <location>
        <begin position="1108"/>
        <end position="1140"/>
    </location>
</feature>
<feature type="repeat" description="ANK" evidence="3">
    <location>
        <begin position="820"/>
        <end position="853"/>
    </location>
</feature>
<feature type="repeat" description="ANK" evidence="3">
    <location>
        <begin position="787"/>
        <end position="819"/>
    </location>
</feature>
<dbReference type="InterPro" id="IPR002110">
    <property type="entry name" value="Ankyrin_rpt"/>
</dbReference>
<reference evidence="6" key="1">
    <citation type="submission" date="2022-08" db="EMBL/GenBank/DDBJ databases">
        <title>Novel sulphate-reducing endosymbionts in the free-living metamonad Anaeramoeba.</title>
        <authorList>
            <person name="Jerlstrom-Hultqvist J."/>
            <person name="Cepicka I."/>
            <person name="Gallot-Lavallee L."/>
            <person name="Salas-Leiva D."/>
            <person name="Curtis B.A."/>
            <person name="Zahonova K."/>
            <person name="Pipaliya S."/>
            <person name="Dacks J."/>
            <person name="Roger A.J."/>
        </authorList>
    </citation>
    <scope>NUCLEOTIDE SEQUENCE</scope>
    <source>
        <strain evidence="6">Busselton2</strain>
    </source>
</reference>
<evidence type="ECO:0000259" key="5">
    <source>
        <dbReference type="PROSITE" id="PS50003"/>
    </source>
</evidence>
<dbReference type="Proteomes" id="UP001146793">
    <property type="component" value="Unassembled WGS sequence"/>
</dbReference>
<gene>
    <name evidence="6" type="ORF">M0812_03681</name>
</gene>
<dbReference type="InterPro" id="IPR001849">
    <property type="entry name" value="PH_domain"/>
</dbReference>
<feature type="repeat" description="ANK" evidence="3">
    <location>
        <begin position="1002"/>
        <end position="1034"/>
    </location>
</feature>
<feature type="repeat" description="ANK" evidence="3">
    <location>
        <begin position="854"/>
        <end position="886"/>
    </location>
</feature>
<evidence type="ECO:0000313" key="7">
    <source>
        <dbReference type="Proteomes" id="UP001146793"/>
    </source>
</evidence>